<comment type="caution">
    <text evidence="1">The sequence shown here is derived from an EMBL/GenBank/DDBJ whole genome shotgun (WGS) entry which is preliminary data.</text>
</comment>
<dbReference type="Proteomes" id="UP000187406">
    <property type="component" value="Unassembled WGS sequence"/>
</dbReference>
<sequence>MMMGPSFKPPPQDSSFLEEVSNLYPNGSIQPLVVDYLKLKKFGSWNKDVNPARSWYTIDAGKRWPAWVGRLYAYLEKHWKVTRLYGLIMLSKQSITFDNGLMTSYYSFRTSLTISSAFFVARWVSQWMMLSASPT</sequence>
<evidence type="ECO:0000313" key="2">
    <source>
        <dbReference type="Proteomes" id="UP000187406"/>
    </source>
</evidence>
<proteinExistence type="predicted"/>
<dbReference type="InParanoid" id="A0A1Q3BNC8"/>
<organism evidence="1 2">
    <name type="scientific">Cephalotus follicularis</name>
    <name type="common">Albany pitcher plant</name>
    <dbReference type="NCBI Taxonomy" id="3775"/>
    <lineage>
        <taxon>Eukaryota</taxon>
        <taxon>Viridiplantae</taxon>
        <taxon>Streptophyta</taxon>
        <taxon>Embryophyta</taxon>
        <taxon>Tracheophyta</taxon>
        <taxon>Spermatophyta</taxon>
        <taxon>Magnoliopsida</taxon>
        <taxon>eudicotyledons</taxon>
        <taxon>Gunneridae</taxon>
        <taxon>Pentapetalae</taxon>
        <taxon>rosids</taxon>
        <taxon>fabids</taxon>
        <taxon>Oxalidales</taxon>
        <taxon>Cephalotaceae</taxon>
        <taxon>Cephalotus</taxon>
    </lineage>
</organism>
<reference evidence="2" key="1">
    <citation type="submission" date="2016-04" db="EMBL/GenBank/DDBJ databases">
        <title>Cephalotus genome sequencing.</title>
        <authorList>
            <person name="Fukushima K."/>
            <person name="Hasebe M."/>
            <person name="Fang X."/>
        </authorList>
    </citation>
    <scope>NUCLEOTIDE SEQUENCE [LARGE SCALE GENOMIC DNA]</scope>
    <source>
        <strain evidence="2">cv. St1</strain>
    </source>
</reference>
<name>A0A1Q3BNC8_CEPFO</name>
<protein>
    <submittedName>
        <fullName evidence="1">Uncharacterized protein</fullName>
    </submittedName>
</protein>
<keyword evidence="2" id="KW-1185">Reference proteome</keyword>
<accession>A0A1Q3BNC8</accession>
<gene>
    <name evidence="1" type="ORF">CFOL_v3_12909</name>
</gene>
<dbReference type="AlphaFoldDB" id="A0A1Q3BNC8"/>
<dbReference type="EMBL" id="BDDD01000719">
    <property type="protein sequence ID" value="GAV69408.1"/>
    <property type="molecule type" value="Genomic_DNA"/>
</dbReference>
<evidence type="ECO:0000313" key="1">
    <source>
        <dbReference type="EMBL" id="GAV69408.1"/>
    </source>
</evidence>